<accession>S7PWY8</accession>
<feature type="non-terminal residue" evidence="1">
    <location>
        <position position="65"/>
    </location>
</feature>
<keyword evidence="2" id="KW-1185">Reference proteome</keyword>
<dbReference type="Proteomes" id="UP000030669">
    <property type="component" value="Unassembled WGS sequence"/>
</dbReference>
<gene>
    <name evidence="1" type="ORF">GLOTRDRAFT_20614</name>
</gene>
<organism evidence="1 2">
    <name type="scientific">Gloeophyllum trabeum (strain ATCC 11539 / FP-39264 / Madison 617)</name>
    <name type="common">Brown rot fungus</name>
    <dbReference type="NCBI Taxonomy" id="670483"/>
    <lineage>
        <taxon>Eukaryota</taxon>
        <taxon>Fungi</taxon>
        <taxon>Dikarya</taxon>
        <taxon>Basidiomycota</taxon>
        <taxon>Agaricomycotina</taxon>
        <taxon>Agaricomycetes</taxon>
        <taxon>Gloeophyllales</taxon>
        <taxon>Gloeophyllaceae</taxon>
        <taxon>Gloeophyllum</taxon>
    </lineage>
</organism>
<dbReference type="RefSeq" id="XP_007869147.1">
    <property type="nucleotide sequence ID" value="XM_007870956.1"/>
</dbReference>
<evidence type="ECO:0000313" key="1">
    <source>
        <dbReference type="EMBL" id="EPQ51993.1"/>
    </source>
</evidence>
<dbReference type="HOGENOM" id="CLU_188058_0_1_1"/>
<dbReference type="eggNOG" id="ENOG502T0GS">
    <property type="taxonomic scope" value="Eukaryota"/>
</dbReference>
<dbReference type="AlphaFoldDB" id="S7PWY8"/>
<name>S7PWY8_GLOTA</name>
<proteinExistence type="predicted"/>
<feature type="non-terminal residue" evidence="1">
    <location>
        <position position="1"/>
    </location>
</feature>
<dbReference type="GeneID" id="19305015"/>
<reference evidence="1 2" key="1">
    <citation type="journal article" date="2012" name="Science">
        <title>The Paleozoic origin of enzymatic lignin decomposition reconstructed from 31 fungal genomes.</title>
        <authorList>
            <person name="Floudas D."/>
            <person name="Binder M."/>
            <person name="Riley R."/>
            <person name="Barry K."/>
            <person name="Blanchette R.A."/>
            <person name="Henrissat B."/>
            <person name="Martinez A.T."/>
            <person name="Otillar R."/>
            <person name="Spatafora J.W."/>
            <person name="Yadav J.S."/>
            <person name="Aerts A."/>
            <person name="Benoit I."/>
            <person name="Boyd A."/>
            <person name="Carlson A."/>
            <person name="Copeland A."/>
            <person name="Coutinho P.M."/>
            <person name="de Vries R.P."/>
            <person name="Ferreira P."/>
            <person name="Findley K."/>
            <person name="Foster B."/>
            <person name="Gaskell J."/>
            <person name="Glotzer D."/>
            <person name="Gorecki P."/>
            <person name="Heitman J."/>
            <person name="Hesse C."/>
            <person name="Hori C."/>
            <person name="Igarashi K."/>
            <person name="Jurgens J.A."/>
            <person name="Kallen N."/>
            <person name="Kersten P."/>
            <person name="Kohler A."/>
            <person name="Kuees U."/>
            <person name="Kumar T.K.A."/>
            <person name="Kuo A."/>
            <person name="LaButti K."/>
            <person name="Larrondo L.F."/>
            <person name="Lindquist E."/>
            <person name="Ling A."/>
            <person name="Lombard V."/>
            <person name="Lucas S."/>
            <person name="Lundell T."/>
            <person name="Martin R."/>
            <person name="McLaughlin D.J."/>
            <person name="Morgenstern I."/>
            <person name="Morin E."/>
            <person name="Murat C."/>
            <person name="Nagy L.G."/>
            <person name="Nolan M."/>
            <person name="Ohm R.A."/>
            <person name="Patyshakuliyeva A."/>
            <person name="Rokas A."/>
            <person name="Ruiz-Duenas F.J."/>
            <person name="Sabat G."/>
            <person name="Salamov A."/>
            <person name="Samejima M."/>
            <person name="Schmutz J."/>
            <person name="Slot J.C."/>
            <person name="St John F."/>
            <person name="Stenlid J."/>
            <person name="Sun H."/>
            <person name="Sun S."/>
            <person name="Syed K."/>
            <person name="Tsang A."/>
            <person name="Wiebenga A."/>
            <person name="Young D."/>
            <person name="Pisabarro A."/>
            <person name="Eastwood D.C."/>
            <person name="Martin F."/>
            <person name="Cullen D."/>
            <person name="Grigoriev I.V."/>
            <person name="Hibbett D.S."/>
        </authorList>
    </citation>
    <scope>NUCLEOTIDE SEQUENCE [LARGE SCALE GENOMIC DNA]</scope>
    <source>
        <strain evidence="1 2">ATCC 11539</strain>
    </source>
</reference>
<dbReference type="KEGG" id="gtr:GLOTRDRAFT_20614"/>
<dbReference type="EMBL" id="KB469308">
    <property type="protein sequence ID" value="EPQ51993.1"/>
    <property type="molecule type" value="Genomic_DNA"/>
</dbReference>
<evidence type="ECO:0000313" key="2">
    <source>
        <dbReference type="Proteomes" id="UP000030669"/>
    </source>
</evidence>
<dbReference type="OMA" id="IVEVECG"/>
<protein>
    <recommendedName>
        <fullName evidence="3">Tc1-like transposase DDE domain-containing protein</fullName>
    </recommendedName>
</protein>
<dbReference type="OrthoDB" id="2142724at2759"/>
<evidence type="ECO:0008006" key="3">
    <source>
        <dbReference type="Google" id="ProtNLM"/>
    </source>
</evidence>
<sequence length="65" mass="7358">LILPAISLDGVLHLDILTCSWTVEEFQLYIDMLLDNMSPFPQSNSVLVMDNASTHHFEGLRDIVE</sequence>